<dbReference type="InterPro" id="IPR017441">
    <property type="entry name" value="Protein_kinase_ATP_BS"/>
</dbReference>
<dbReference type="InterPro" id="IPR051809">
    <property type="entry name" value="Plant_receptor-like_S/T_kinase"/>
</dbReference>
<evidence type="ECO:0000256" key="16">
    <source>
        <dbReference type="ARBA" id="ARBA00047899"/>
    </source>
</evidence>
<dbReference type="GO" id="GO:0004713">
    <property type="term" value="F:protein tyrosine kinase activity"/>
    <property type="evidence" value="ECO:0007669"/>
    <property type="project" value="InterPro"/>
</dbReference>
<dbReference type="AlphaFoldDB" id="A0A9N7RJM1"/>
<keyword evidence="10 21" id="KW-0418">Kinase</keyword>
<evidence type="ECO:0000313" key="22">
    <source>
        <dbReference type="Proteomes" id="UP001153555"/>
    </source>
</evidence>
<feature type="domain" description="Protein kinase" evidence="20">
    <location>
        <begin position="590"/>
        <end position="714"/>
    </location>
</feature>
<keyword evidence="12 19" id="KW-1133">Transmembrane helix</keyword>
<evidence type="ECO:0000256" key="4">
    <source>
        <dbReference type="ARBA" id="ARBA00022614"/>
    </source>
</evidence>
<evidence type="ECO:0000256" key="2">
    <source>
        <dbReference type="ARBA" id="ARBA00012513"/>
    </source>
</evidence>
<dbReference type="Pfam" id="PF07714">
    <property type="entry name" value="PK_Tyr_Ser-Thr"/>
    <property type="match status" value="1"/>
</dbReference>
<evidence type="ECO:0000256" key="11">
    <source>
        <dbReference type="ARBA" id="ARBA00022840"/>
    </source>
</evidence>
<evidence type="ECO:0000256" key="14">
    <source>
        <dbReference type="ARBA" id="ARBA00023170"/>
    </source>
</evidence>
<dbReference type="EMBL" id="CACSLK010027833">
    <property type="protein sequence ID" value="CAA0832213.1"/>
    <property type="molecule type" value="Genomic_DNA"/>
</dbReference>
<dbReference type="FunFam" id="3.30.200.20:FF:000150">
    <property type="entry name" value="serine/threonine-protein kinase BRI1-like 2"/>
    <property type="match status" value="1"/>
</dbReference>
<dbReference type="PANTHER" id="PTHR27008">
    <property type="entry name" value="OS04G0122200 PROTEIN"/>
    <property type="match status" value="1"/>
</dbReference>
<dbReference type="GO" id="GO:0004674">
    <property type="term" value="F:protein serine/threonine kinase activity"/>
    <property type="evidence" value="ECO:0007669"/>
    <property type="project" value="UniProtKB-KW"/>
</dbReference>
<evidence type="ECO:0000256" key="18">
    <source>
        <dbReference type="PROSITE-ProRule" id="PRU10141"/>
    </source>
</evidence>
<dbReference type="SMART" id="SM00219">
    <property type="entry name" value="TyrKc"/>
    <property type="match status" value="1"/>
</dbReference>
<evidence type="ECO:0000256" key="19">
    <source>
        <dbReference type="SAM" id="Phobius"/>
    </source>
</evidence>
<dbReference type="EC" id="2.7.11.1" evidence="2"/>
<dbReference type="PROSITE" id="PS50011">
    <property type="entry name" value="PROTEIN_KINASE_DOM"/>
    <property type="match status" value="1"/>
</dbReference>
<dbReference type="GO" id="GO:0006952">
    <property type="term" value="P:defense response"/>
    <property type="evidence" value="ECO:0007669"/>
    <property type="project" value="UniProtKB-ARBA"/>
</dbReference>
<dbReference type="Gene3D" id="1.10.510.10">
    <property type="entry name" value="Transferase(Phosphotransferase) domain 1"/>
    <property type="match status" value="1"/>
</dbReference>
<dbReference type="OrthoDB" id="551849at2759"/>
<feature type="transmembrane region" description="Helical" evidence="19">
    <location>
        <begin position="498"/>
        <end position="523"/>
    </location>
</feature>
<keyword evidence="22" id="KW-1185">Reference proteome</keyword>
<sequence length="714" mass="77854">MNNKIHGVIPEYFVGLPLISLELDSNNFTGTIPVRLWSSSTLIEFSASDNQLEGSLPAEIGNAMSLQVVVLSNNYITGKIPDQIGKLQSLSVLNLNSNYLEGNIPAAIGNCTELGSLDLGSNWLNGSIPEEIVGLPQLLCLILSHNNLSGHIPWKNSKYFQQDSVIPASSFLQHIGVYDLSFNQLTGSIPEVLGDCSVLTYILLNGNSLSGEIPGSLSRLSNLTTLDLTGNLFSGNIPFEIGDAVKLQGLYLGDNRFTDLTGNLFSGNIPFEIGDAVKLQGLYLGDNRFTGQIPETLGKLNGLVKLNLSSNMLSGPVPIGLSKLYGLTHLDLSSNMLTAELPVELLRMVNLVGLYAQHNRLSGHIDRLFGKLDSWRLQIANLSCNSFTGTLPSSLGNMSYLTVLDLHRNSFTGLIQYLDISENSFDGQIPPELCAPTSLYYLNLAENELNGPVPRNGLCLKINKSSLASNKNLCGRVLDVKCSPNNFRAQKKLPLTNIWGLVSVSIGTILIILTVIIVLRIWLARCGRDGKRPNNILSESSKPNSSDQNLYLLTGISSRSKEPLSINIAMFQQPLLKLTPAEILESTNNFCKANIIGDGGFGTVYKATLPDGRTVAVKKLSQAKAQGPREFLAEMETLGKVKHRNLVSLLGYCSYANEKVLVNEYMPNDSLDSWLRNRAGGPVALDWARRFWIIVGSARGLAFLHHGFIPHIIH</sequence>
<dbReference type="Pfam" id="PF00560">
    <property type="entry name" value="LRR_1"/>
    <property type="match status" value="2"/>
</dbReference>
<dbReference type="FunFam" id="3.80.10.10:FF:000383">
    <property type="entry name" value="Leucine-rich repeat receptor protein kinase EMS1"/>
    <property type="match status" value="1"/>
</dbReference>
<proteinExistence type="predicted"/>
<comment type="subcellular location">
    <subcellularLocation>
        <location evidence="1">Membrane</location>
        <topology evidence="1">Single-pass type I membrane protein</topology>
    </subcellularLocation>
</comment>
<dbReference type="InterPro" id="IPR032675">
    <property type="entry name" value="LRR_dom_sf"/>
</dbReference>
<dbReference type="PANTHER" id="PTHR27008:SF496">
    <property type="entry name" value="PROTEIN KINASE DOMAIN-CONTAINING PROTEIN"/>
    <property type="match status" value="1"/>
</dbReference>
<keyword evidence="9 18" id="KW-0547">Nucleotide-binding</keyword>
<evidence type="ECO:0000256" key="12">
    <source>
        <dbReference type="ARBA" id="ARBA00022989"/>
    </source>
</evidence>
<keyword evidence="4" id="KW-0433">Leucine-rich repeat</keyword>
<reference evidence="21" key="1">
    <citation type="submission" date="2019-12" db="EMBL/GenBank/DDBJ databases">
        <authorList>
            <person name="Scholes J."/>
        </authorList>
    </citation>
    <scope>NUCLEOTIDE SEQUENCE</scope>
</reference>
<evidence type="ECO:0000256" key="10">
    <source>
        <dbReference type="ARBA" id="ARBA00022777"/>
    </source>
</evidence>
<dbReference type="InterPro" id="IPR001245">
    <property type="entry name" value="Ser-Thr/Tyr_kinase_cat_dom"/>
</dbReference>
<dbReference type="PROSITE" id="PS00107">
    <property type="entry name" value="PROTEIN_KINASE_ATP"/>
    <property type="match status" value="1"/>
</dbReference>
<dbReference type="GO" id="GO:0016020">
    <property type="term" value="C:membrane"/>
    <property type="evidence" value="ECO:0007669"/>
    <property type="project" value="UniProtKB-SubCell"/>
</dbReference>
<dbReference type="Gene3D" id="3.80.10.10">
    <property type="entry name" value="Ribonuclease Inhibitor"/>
    <property type="match status" value="3"/>
</dbReference>
<dbReference type="InterPro" id="IPR000719">
    <property type="entry name" value="Prot_kinase_dom"/>
</dbReference>
<evidence type="ECO:0000256" key="13">
    <source>
        <dbReference type="ARBA" id="ARBA00023136"/>
    </source>
</evidence>
<evidence type="ECO:0000256" key="15">
    <source>
        <dbReference type="ARBA" id="ARBA00023180"/>
    </source>
</evidence>
<evidence type="ECO:0000256" key="6">
    <source>
        <dbReference type="ARBA" id="ARBA00022692"/>
    </source>
</evidence>
<comment type="catalytic activity">
    <reaction evidence="17">
        <text>L-seryl-[protein] + ATP = O-phospho-L-seryl-[protein] + ADP + H(+)</text>
        <dbReference type="Rhea" id="RHEA:17989"/>
        <dbReference type="Rhea" id="RHEA-COMP:9863"/>
        <dbReference type="Rhea" id="RHEA-COMP:11604"/>
        <dbReference type="ChEBI" id="CHEBI:15378"/>
        <dbReference type="ChEBI" id="CHEBI:29999"/>
        <dbReference type="ChEBI" id="CHEBI:30616"/>
        <dbReference type="ChEBI" id="CHEBI:83421"/>
        <dbReference type="ChEBI" id="CHEBI:456216"/>
        <dbReference type="EC" id="2.7.11.1"/>
    </reaction>
</comment>
<dbReference type="InterPro" id="IPR011009">
    <property type="entry name" value="Kinase-like_dom_sf"/>
</dbReference>
<dbReference type="SUPFAM" id="SSF52047">
    <property type="entry name" value="RNI-like"/>
    <property type="match status" value="1"/>
</dbReference>
<keyword evidence="13 19" id="KW-0472">Membrane</keyword>
<comment type="catalytic activity">
    <reaction evidence="16">
        <text>L-threonyl-[protein] + ATP = O-phospho-L-threonyl-[protein] + ADP + H(+)</text>
        <dbReference type="Rhea" id="RHEA:46608"/>
        <dbReference type="Rhea" id="RHEA-COMP:11060"/>
        <dbReference type="Rhea" id="RHEA-COMP:11605"/>
        <dbReference type="ChEBI" id="CHEBI:15378"/>
        <dbReference type="ChEBI" id="CHEBI:30013"/>
        <dbReference type="ChEBI" id="CHEBI:30616"/>
        <dbReference type="ChEBI" id="CHEBI:61977"/>
        <dbReference type="ChEBI" id="CHEBI:456216"/>
        <dbReference type="EC" id="2.7.11.1"/>
    </reaction>
</comment>
<keyword evidence="5" id="KW-0808">Transferase</keyword>
<evidence type="ECO:0000256" key="8">
    <source>
        <dbReference type="ARBA" id="ARBA00022737"/>
    </source>
</evidence>
<dbReference type="GO" id="GO:0051707">
    <property type="term" value="P:response to other organism"/>
    <property type="evidence" value="ECO:0007669"/>
    <property type="project" value="UniProtKB-ARBA"/>
</dbReference>
<evidence type="ECO:0000256" key="7">
    <source>
        <dbReference type="ARBA" id="ARBA00022729"/>
    </source>
</evidence>
<dbReference type="Proteomes" id="UP001153555">
    <property type="component" value="Unassembled WGS sequence"/>
</dbReference>
<keyword evidence="8" id="KW-0677">Repeat</keyword>
<dbReference type="FunFam" id="3.80.10.10:FF:000095">
    <property type="entry name" value="LRR receptor-like serine/threonine-protein kinase GSO1"/>
    <property type="match status" value="2"/>
</dbReference>
<evidence type="ECO:0000256" key="1">
    <source>
        <dbReference type="ARBA" id="ARBA00004479"/>
    </source>
</evidence>
<evidence type="ECO:0000313" key="21">
    <source>
        <dbReference type="EMBL" id="CAA0832213.1"/>
    </source>
</evidence>
<evidence type="ECO:0000256" key="3">
    <source>
        <dbReference type="ARBA" id="ARBA00022527"/>
    </source>
</evidence>
<evidence type="ECO:0000256" key="17">
    <source>
        <dbReference type="ARBA" id="ARBA00048679"/>
    </source>
</evidence>
<evidence type="ECO:0000256" key="5">
    <source>
        <dbReference type="ARBA" id="ARBA00022679"/>
    </source>
</evidence>
<dbReference type="InterPro" id="IPR020635">
    <property type="entry name" value="Tyr_kinase_cat_dom"/>
</dbReference>
<gene>
    <name evidence="21" type="ORF">SHERM_27515</name>
</gene>
<dbReference type="SUPFAM" id="SSF56112">
    <property type="entry name" value="Protein kinase-like (PK-like)"/>
    <property type="match status" value="1"/>
</dbReference>
<keyword evidence="11 18" id="KW-0067">ATP-binding</keyword>
<keyword evidence="14 21" id="KW-0675">Receptor</keyword>
<dbReference type="InterPro" id="IPR001611">
    <property type="entry name" value="Leu-rich_rpt"/>
</dbReference>
<keyword evidence="15" id="KW-0325">Glycoprotein</keyword>
<comment type="caution">
    <text evidence="21">The sequence shown here is derived from an EMBL/GenBank/DDBJ whole genome shotgun (WGS) entry which is preliminary data.</text>
</comment>
<dbReference type="SUPFAM" id="SSF52058">
    <property type="entry name" value="L domain-like"/>
    <property type="match status" value="1"/>
</dbReference>
<dbReference type="Pfam" id="PF13855">
    <property type="entry name" value="LRR_8"/>
    <property type="match status" value="3"/>
</dbReference>
<dbReference type="GO" id="GO:0005524">
    <property type="term" value="F:ATP binding"/>
    <property type="evidence" value="ECO:0007669"/>
    <property type="project" value="UniProtKB-UniRule"/>
</dbReference>
<evidence type="ECO:0000259" key="20">
    <source>
        <dbReference type="PROSITE" id="PS50011"/>
    </source>
</evidence>
<keyword evidence="3" id="KW-0723">Serine/threonine-protein kinase</keyword>
<organism evidence="21 22">
    <name type="scientific">Striga hermonthica</name>
    <name type="common">Purple witchweed</name>
    <name type="synonym">Buchnera hermonthica</name>
    <dbReference type="NCBI Taxonomy" id="68872"/>
    <lineage>
        <taxon>Eukaryota</taxon>
        <taxon>Viridiplantae</taxon>
        <taxon>Streptophyta</taxon>
        <taxon>Embryophyta</taxon>
        <taxon>Tracheophyta</taxon>
        <taxon>Spermatophyta</taxon>
        <taxon>Magnoliopsida</taxon>
        <taxon>eudicotyledons</taxon>
        <taxon>Gunneridae</taxon>
        <taxon>Pentapetalae</taxon>
        <taxon>asterids</taxon>
        <taxon>lamiids</taxon>
        <taxon>Lamiales</taxon>
        <taxon>Orobanchaceae</taxon>
        <taxon>Buchnereae</taxon>
        <taxon>Striga</taxon>
    </lineage>
</organism>
<keyword evidence="7" id="KW-0732">Signal</keyword>
<dbReference type="InterPro" id="IPR003591">
    <property type="entry name" value="Leu-rich_rpt_typical-subtyp"/>
</dbReference>
<keyword evidence="6 19" id="KW-0812">Transmembrane</keyword>
<dbReference type="SMART" id="SM00369">
    <property type="entry name" value="LRR_TYP"/>
    <property type="match status" value="5"/>
</dbReference>
<evidence type="ECO:0000256" key="9">
    <source>
        <dbReference type="ARBA" id="ARBA00022741"/>
    </source>
</evidence>
<feature type="binding site" evidence="18">
    <location>
        <position position="619"/>
    </location>
    <ligand>
        <name>ATP</name>
        <dbReference type="ChEBI" id="CHEBI:30616"/>
    </ligand>
</feature>
<accession>A0A9N7RJM1</accession>
<name>A0A9N7RJM1_STRHE</name>
<dbReference type="Gene3D" id="3.30.200.20">
    <property type="entry name" value="Phosphorylase Kinase, domain 1"/>
    <property type="match status" value="1"/>
</dbReference>
<protein>
    <recommendedName>
        <fullName evidence="2">non-specific serine/threonine protein kinase</fullName>
        <ecNumber evidence="2">2.7.11.1</ecNumber>
    </recommendedName>
</protein>